<dbReference type="EC" id="2.3.-.-" evidence="2"/>
<keyword evidence="3" id="KW-1185">Reference proteome</keyword>
<gene>
    <name evidence="2" type="ORF">ACFODX_11240</name>
</gene>
<dbReference type="Proteomes" id="UP001595555">
    <property type="component" value="Unassembled WGS sequence"/>
</dbReference>
<proteinExistence type="predicted"/>
<reference evidence="3" key="1">
    <citation type="journal article" date="2019" name="Int. J. Syst. Evol. Microbiol.">
        <title>The Global Catalogue of Microorganisms (GCM) 10K type strain sequencing project: providing services to taxonomists for standard genome sequencing and annotation.</title>
        <authorList>
            <consortium name="The Broad Institute Genomics Platform"/>
            <consortium name="The Broad Institute Genome Sequencing Center for Infectious Disease"/>
            <person name="Wu L."/>
            <person name="Ma J."/>
        </authorList>
    </citation>
    <scope>NUCLEOTIDE SEQUENCE [LARGE SCALE GENOMIC DNA]</scope>
    <source>
        <strain evidence="3">KCTC 52237</strain>
    </source>
</reference>
<dbReference type="EMBL" id="JBHRTF010000004">
    <property type="protein sequence ID" value="MFC3116134.1"/>
    <property type="molecule type" value="Genomic_DNA"/>
</dbReference>
<dbReference type="PANTHER" id="PTHR13538:SF4">
    <property type="entry name" value="N-ALPHA-ACETYLTRANSFERASE 80"/>
    <property type="match status" value="1"/>
</dbReference>
<sequence>MIVKLSAVKKDLSLKLCALESRPEFFAQVAQWHHQECERQGLKSSLALRQQRLVMHVRDNHIPKTLIALQNNQLVGCVSLVDYTYRSSERMPKVTTESPVWLSNLFVQENYREQGIGNQLIDAAKDYAQSLGLEELWLSATDYTDYYQKRGWEIVRRTKLGGRQVNVMRVSL</sequence>
<dbReference type="InterPro" id="IPR016181">
    <property type="entry name" value="Acyl_CoA_acyltransferase"/>
</dbReference>
<evidence type="ECO:0000259" key="1">
    <source>
        <dbReference type="PROSITE" id="PS51186"/>
    </source>
</evidence>
<dbReference type="GO" id="GO:0016746">
    <property type="term" value="F:acyltransferase activity"/>
    <property type="evidence" value="ECO:0007669"/>
    <property type="project" value="UniProtKB-KW"/>
</dbReference>
<dbReference type="RefSeq" id="WP_378120091.1">
    <property type="nucleotide sequence ID" value="NZ_JBHRTF010000004.1"/>
</dbReference>
<dbReference type="InterPro" id="IPR039840">
    <property type="entry name" value="NAA80"/>
</dbReference>
<dbReference type="SUPFAM" id="SSF55729">
    <property type="entry name" value="Acyl-CoA N-acyltransferases (Nat)"/>
    <property type="match status" value="1"/>
</dbReference>
<feature type="domain" description="N-acetyltransferase" evidence="1">
    <location>
        <begin position="16"/>
        <end position="172"/>
    </location>
</feature>
<comment type="caution">
    <text evidence="2">The sequence shown here is derived from an EMBL/GenBank/DDBJ whole genome shotgun (WGS) entry which is preliminary data.</text>
</comment>
<protein>
    <submittedName>
        <fullName evidence="2">GNAT family N-acetyltransferase</fullName>
        <ecNumber evidence="2">2.3.-.-</ecNumber>
    </submittedName>
</protein>
<dbReference type="InterPro" id="IPR000182">
    <property type="entry name" value="GNAT_dom"/>
</dbReference>
<keyword evidence="2" id="KW-0808">Transferase</keyword>
<evidence type="ECO:0000313" key="3">
    <source>
        <dbReference type="Proteomes" id="UP001595555"/>
    </source>
</evidence>
<dbReference type="Gene3D" id="3.40.630.30">
    <property type="match status" value="1"/>
</dbReference>
<dbReference type="CDD" id="cd04301">
    <property type="entry name" value="NAT_SF"/>
    <property type="match status" value="1"/>
</dbReference>
<keyword evidence="2" id="KW-0012">Acyltransferase</keyword>
<evidence type="ECO:0000313" key="2">
    <source>
        <dbReference type="EMBL" id="MFC3116134.1"/>
    </source>
</evidence>
<accession>A0ABV7FIU8</accession>
<dbReference type="PANTHER" id="PTHR13538">
    <property type="entry name" value="N-ACETYLTRANSFERASE 6"/>
    <property type="match status" value="1"/>
</dbReference>
<organism evidence="2 3">
    <name type="scientific">Cellvibrio fontiphilus</name>
    <dbReference type="NCBI Taxonomy" id="1815559"/>
    <lineage>
        <taxon>Bacteria</taxon>
        <taxon>Pseudomonadati</taxon>
        <taxon>Pseudomonadota</taxon>
        <taxon>Gammaproteobacteria</taxon>
        <taxon>Cellvibrionales</taxon>
        <taxon>Cellvibrionaceae</taxon>
        <taxon>Cellvibrio</taxon>
    </lineage>
</organism>
<dbReference type="Pfam" id="PF00583">
    <property type="entry name" value="Acetyltransf_1"/>
    <property type="match status" value="1"/>
</dbReference>
<name>A0ABV7FIU8_9GAMM</name>
<dbReference type="PROSITE" id="PS51186">
    <property type="entry name" value="GNAT"/>
    <property type="match status" value="1"/>
</dbReference>